<dbReference type="InterPro" id="IPR032675">
    <property type="entry name" value="LRR_dom_sf"/>
</dbReference>
<feature type="transmembrane region" description="Helical" evidence="2">
    <location>
        <begin position="311"/>
        <end position="333"/>
    </location>
</feature>
<feature type="transmembrane region" description="Helical" evidence="2">
    <location>
        <begin position="745"/>
        <end position="765"/>
    </location>
</feature>
<feature type="transmembrane region" description="Helical" evidence="2">
    <location>
        <begin position="495"/>
        <end position="514"/>
    </location>
</feature>
<feature type="transmembrane region" description="Helical" evidence="2">
    <location>
        <begin position="418"/>
        <end position="437"/>
    </location>
</feature>
<feature type="transmembrane region" description="Helical" evidence="2">
    <location>
        <begin position="207"/>
        <end position="228"/>
    </location>
</feature>
<reference evidence="4" key="1">
    <citation type="journal article" date="2023" name="Commun. Biol.">
        <title>Genome analysis of Parmales, the sister group of diatoms, reveals the evolutionary specialization of diatoms from phago-mixotrophs to photoautotrophs.</title>
        <authorList>
            <person name="Ban H."/>
            <person name="Sato S."/>
            <person name="Yoshikawa S."/>
            <person name="Yamada K."/>
            <person name="Nakamura Y."/>
            <person name="Ichinomiya M."/>
            <person name="Sato N."/>
            <person name="Blanc-Mathieu R."/>
            <person name="Endo H."/>
            <person name="Kuwata A."/>
            <person name="Ogata H."/>
        </authorList>
    </citation>
    <scope>NUCLEOTIDE SEQUENCE [LARGE SCALE GENOMIC DNA]</scope>
    <source>
        <strain evidence="4">NIES 3699</strain>
    </source>
</reference>
<dbReference type="Gene3D" id="3.80.10.10">
    <property type="entry name" value="Ribonuclease Inhibitor"/>
    <property type="match status" value="1"/>
</dbReference>
<dbReference type="Proteomes" id="UP001165160">
    <property type="component" value="Unassembled WGS sequence"/>
</dbReference>
<organism evidence="3 4">
    <name type="scientific">Triparma verrucosa</name>
    <dbReference type="NCBI Taxonomy" id="1606542"/>
    <lineage>
        <taxon>Eukaryota</taxon>
        <taxon>Sar</taxon>
        <taxon>Stramenopiles</taxon>
        <taxon>Ochrophyta</taxon>
        <taxon>Bolidophyceae</taxon>
        <taxon>Parmales</taxon>
        <taxon>Triparmaceae</taxon>
        <taxon>Triparma</taxon>
    </lineage>
</organism>
<gene>
    <name evidence="3" type="ORF">TrVE_jg1998</name>
</gene>
<feature type="region of interest" description="Disordered" evidence="1">
    <location>
        <begin position="586"/>
        <end position="625"/>
    </location>
</feature>
<feature type="transmembrane region" description="Helical" evidence="2">
    <location>
        <begin position="449"/>
        <end position="467"/>
    </location>
</feature>
<feature type="transmembrane region" description="Helical" evidence="2">
    <location>
        <begin position="703"/>
        <end position="733"/>
    </location>
</feature>
<feature type="transmembrane region" description="Helical" evidence="2">
    <location>
        <begin position="345"/>
        <end position="366"/>
    </location>
</feature>
<protein>
    <submittedName>
        <fullName evidence="3">Uncharacterized protein</fullName>
    </submittedName>
</protein>
<feature type="compositionally biased region" description="Basic and acidic residues" evidence="1">
    <location>
        <begin position="586"/>
        <end position="618"/>
    </location>
</feature>
<dbReference type="InterPro" id="IPR001611">
    <property type="entry name" value="Leu-rich_rpt"/>
</dbReference>
<evidence type="ECO:0000256" key="1">
    <source>
        <dbReference type="SAM" id="MobiDB-lite"/>
    </source>
</evidence>
<dbReference type="SUPFAM" id="SSF52047">
    <property type="entry name" value="RNI-like"/>
    <property type="match status" value="1"/>
</dbReference>
<keyword evidence="4" id="KW-1185">Reference proteome</keyword>
<keyword evidence="2" id="KW-0812">Transmembrane</keyword>
<name>A0A9W7BW07_9STRA</name>
<accession>A0A9W7BW07</accession>
<evidence type="ECO:0000256" key="2">
    <source>
        <dbReference type="SAM" id="Phobius"/>
    </source>
</evidence>
<dbReference type="EMBL" id="BRXX01000158">
    <property type="protein sequence ID" value="GMH94674.1"/>
    <property type="molecule type" value="Genomic_DNA"/>
</dbReference>
<evidence type="ECO:0000313" key="3">
    <source>
        <dbReference type="EMBL" id="GMH94674.1"/>
    </source>
</evidence>
<keyword evidence="2" id="KW-1133">Transmembrane helix</keyword>
<feature type="transmembrane region" description="Helical" evidence="2">
    <location>
        <begin position="248"/>
        <end position="269"/>
    </location>
</feature>
<evidence type="ECO:0000313" key="4">
    <source>
        <dbReference type="Proteomes" id="UP001165160"/>
    </source>
</evidence>
<dbReference type="PROSITE" id="PS51450">
    <property type="entry name" value="LRR"/>
    <property type="match status" value="1"/>
</dbReference>
<comment type="caution">
    <text evidence="3">The sequence shown here is derived from an EMBL/GenBank/DDBJ whole genome shotgun (WGS) entry which is preliminary data.</text>
</comment>
<sequence length="1380" mass="154756">MSSSLPLATGQGDKEDIEIGLMNINLNPDDYVDGEYFFDATLREEVLDMVICSGSGRENAEDTIADLLEEGAEKSLRSDNPDLQEMSSFSNTMERVMSGTSGDPLHLAYITMNFFQNLTLLSLFDVDWPTEWLDFLSLPNFCISWDFTFALPSLVRSNPLSEIWGHLLLSLSIHPLLILTYDRGLFWDAATDKNRVKDDSWPTYKPMMLSILIVPGLTLSVFSLYLGLTKDDVSTAKDVLFICYHALFNTPIILAAFVGVLLGIEYILLGFRQCCCSYKEDREIIRCCPELGVPDCDCTTEYAVIKCMTGIVALPMPLGVTVLSAGPLIGSIFMVKNGIEEKWKVVLLSIEALLGVVGFLAAYVSLSKSVVKGKGQAEGSSRLSRLVAQSNFWINVPNSVSYRSCIYINTFEVNVKTVFVTSWTFSYISTAVAYYTLLALGNLSDATGVLIFFALVYTAADLVFNVMPMYRLRALYLEAVETRADMDSKRQAQEFSTFILLYLVSYLSGVNALVEAATTEDRTIRIFSGCLLPFYVLIPMRKLYTSARRGHAFVQEKALTLGVTYQEALEVATTFVVKGIDSEAAKDKDKVKDKDEDSFDREKTRRRTAKGEGERGEGEVPPAFQSMEREDANDDNDVEQQPPSLVESVHFATLKVANPFSDARIEEAFSKEGNVTSLIHALLGPYEGPFWWAKIWQLAEKTVVCFIVGWAGSSVYGIWAGLLVTCIGFGVALYTRPYWDFSEDLVDIITRACSLVTMFVGVLVFDDRHLSADSAVVDVLLLSSLAITCIVIIFSIGPVRVYKGLQKYFEVFIVLAKKTRKEHRVKKIDAEELKVAIVWLFETRTPSQRGWLLERTIELKRADIFLDAGKKSLQGLTNQQYKSLYLSCDDDAKTALAMLKLRFDGTFAELRRCSSHSFLALLQRGDFSSAYDLLDTEDDGAPAELHKKRLQVLQLVDSQPQSDSYGIKKFIAVRTDTMLESSNRQYLAHLKETTPLSVRELTIYNIEVLLNLLESQLHANPRDAFWKMCMEELPLVLERHLTNSKLTEGDTEALRAEMTMWNTVLVEEDIVLPALKDANNPQYMYRINAQDEAIIAEAHKTKDGLLNLVDLLKGEKDASRAPIGSASLLSFLKNHPFKDVECRFQLERRYSEVSIKPSDGKSVREVSFAACTNMEPSHFGAGLIGTLVSFENLERLDLSDCGIKDCSPVASLKLTTLILNKNPLRTQAIVEILKANAKANDSTLAHLELKGCGLQLDKQFVESLGEVALEPLGKDPRAREGGISCLNKLAYLDLRDNRVWMVERKGRVQEIENVVIIPYDAEGLVPYPKRKNEEVKDGAKFSQYWLFDSKDKVQDLLHATWAPKDYKRKGRWAIGFKLPW</sequence>
<keyword evidence="2" id="KW-0472">Membrane</keyword>
<feature type="transmembrane region" description="Helical" evidence="2">
    <location>
        <begin position="777"/>
        <end position="797"/>
    </location>
</feature>
<proteinExistence type="predicted"/>